<sequence>MIFGFFTQLRSIFTQYYSSWQQIVLSRRAFFQLLGYLGTCAAFTMLAQAQ</sequence>
<proteinExistence type="predicted"/>
<reference evidence="1 2" key="1">
    <citation type="submission" date="2016-03" db="EMBL/GenBank/DDBJ databases">
        <title>How can Kluyveromyces marxianus grow so fast - potential evolutionary course in Saccharomyces Complex revealed by comparative genomics.</title>
        <authorList>
            <person name="Mo W."/>
            <person name="Lu W."/>
            <person name="Yang X."/>
            <person name="Qi J."/>
            <person name="Lv H."/>
        </authorList>
    </citation>
    <scope>NUCLEOTIDE SEQUENCE [LARGE SCALE GENOMIC DNA]</scope>
    <source>
        <strain evidence="1 2">FIM1</strain>
    </source>
</reference>
<name>A0ABX6F2F8_KLUMA</name>
<organism evidence="1 2">
    <name type="scientific">Kluyveromyces marxianus</name>
    <name type="common">Yeast</name>
    <name type="synonym">Candida kefyr</name>
    <dbReference type="NCBI Taxonomy" id="4911"/>
    <lineage>
        <taxon>Eukaryota</taxon>
        <taxon>Fungi</taxon>
        <taxon>Dikarya</taxon>
        <taxon>Ascomycota</taxon>
        <taxon>Saccharomycotina</taxon>
        <taxon>Saccharomycetes</taxon>
        <taxon>Saccharomycetales</taxon>
        <taxon>Saccharomycetaceae</taxon>
        <taxon>Kluyveromyces</taxon>
    </lineage>
</organism>
<dbReference type="Proteomes" id="UP000422736">
    <property type="component" value="Chromosome 6"/>
</dbReference>
<gene>
    <name evidence="1" type="primary">MCO6</name>
    <name evidence="1" type="ORF">FIM1_4269</name>
</gene>
<evidence type="ECO:0000313" key="1">
    <source>
        <dbReference type="EMBL" id="QGN17533.1"/>
    </source>
</evidence>
<evidence type="ECO:0000313" key="2">
    <source>
        <dbReference type="Proteomes" id="UP000422736"/>
    </source>
</evidence>
<protein>
    <submittedName>
        <fullName evidence="1">Protein YJL127C-B</fullName>
    </submittedName>
</protein>
<accession>A0ABX6F2F8</accession>
<keyword evidence="2" id="KW-1185">Reference proteome</keyword>
<dbReference type="InterPro" id="IPR035195">
    <property type="entry name" value="Emr1"/>
</dbReference>
<dbReference type="EMBL" id="CP015059">
    <property type="protein sequence ID" value="QGN17533.1"/>
    <property type="molecule type" value="Genomic_DNA"/>
</dbReference>
<dbReference type="Pfam" id="PF17237">
    <property type="entry name" value="Emr1"/>
    <property type="match status" value="1"/>
</dbReference>